<evidence type="ECO:0000313" key="2">
    <source>
        <dbReference type="Proteomes" id="UP000793456"/>
    </source>
</evidence>
<evidence type="ECO:0000313" key="1">
    <source>
        <dbReference type="EMBL" id="TMS20938.1"/>
    </source>
</evidence>
<accession>A0ACD3RNA4</accession>
<name>A0ACD3RNA4_LARCR</name>
<gene>
    <name evidence="1" type="ORF">E3U43_014911</name>
</gene>
<reference evidence="1" key="1">
    <citation type="submission" date="2018-11" db="EMBL/GenBank/DDBJ databases">
        <title>The sequence and de novo assembly of Larimichthys crocea genome using PacBio and Hi-C technologies.</title>
        <authorList>
            <person name="Xu P."/>
            <person name="Chen B."/>
            <person name="Zhou Z."/>
            <person name="Ke Q."/>
            <person name="Wu Y."/>
            <person name="Bai H."/>
            <person name="Pu F."/>
        </authorList>
    </citation>
    <scope>NUCLEOTIDE SEQUENCE</scope>
    <source>
        <tissue evidence="1">Muscle</tissue>
    </source>
</reference>
<dbReference type="EMBL" id="CM011676">
    <property type="protein sequence ID" value="TMS20938.1"/>
    <property type="molecule type" value="Genomic_DNA"/>
</dbReference>
<dbReference type="Proteomes" id="UP000793456">
    <property type="component" value="Chromosome III"/>
</dbReference>
<comment type="caution">
    <text evidence="1">The sequence shown here is derived from an EMBL/GenBank/DDBJ whole genome shotgun (WGS) entry which is preliminary data.</text>
</comment>
<protein>
    <submittedName>
        <fullName evidence="1">Uncharacterized protein</fullName>
    </submittedName>
</protein>
<organism evidence="1 2">
    <name type="scientific">Larimichthys crocea</name>
    <name type="common">Large yellow croaker</name>
    <name type="synonym">Pseudosciaena crocea</name>
    <dbReference type="NCBI Taxonomy" id="215358"/>
    <lineage>
        <taxon>Eukaryota</taxon>
        <taxon>Metazoa</taxon>
        <taxon>Chordata</taxon>
        <taxon>Craniata</taxon>
        <taxon>Vertebrata</taxon>
        <taxon>Euteleostomi</taxon>
        <taxon>Actinopterygii</taxon>
        <taxon>Neopterygii</taxon>
        <taxon>Teleostei</taxon>
        <taxon>Neoteleostei</taxon>
        <taxon>Acanthomorphata</taxon>
        <taxon>Eupercaria</taxon>
        <taxon>Sciaenidae</taxon>
        <taxon>Larimichthys</taxon>
    </lineage>
</organism>
<keyword evidence="2" id="KW-1185">Reference proteome</keyword>
<sequence>MNPAISITLLLLSATVVKSWVSLEGQTEEEEDSSSQLNHDMRERAAHHTEKDEAFPGSCTACKSIVSKVKKHLGKENTKAKIQGLLAKACNGLRPRFIRSICEKLVRKYQDKLINVIADKGTPEIWTVHGRNLKVNDDDQEGAELDISVEARKLPGLCWVCKWSLNKVKKLLGRNTTAESVKEKLMRVCNEIGLLKSLCKKFVKGHLGELIEELTTSDDVRTICVNLKACKPKELSELDFESDEDAHTEMNDPFE</sequence>
<proteinExistence type="predicted"/>